<keyword evidence="1" id="KW-0472">Membrane</keyword>
<name>A0A6I6UN28_9BACI</name>
<keyword evidence="1" id="KW-1133">Transmembrane helix</keyword>
<dbReference type="EMBL" id="CP047394">
    <property type="protein sequence ID" value="QHE60013.1"/>
    <property type="molecule type" value="Genomic_DNA"/>
</dbReference>
<dbReference type="Proteomes" id="UP000465062">
    <property type="component" value="Chromosome"/>
</dbReference>
<dbReference type="KEGG" id="bvq:FHE72_02445"/>
<evidence type="ECO:0000313" key="2">
    <source>
        <dbReference type="EMBL" id="QHE60013.1"/>
    </source>
</evidence>
<dbReference type="AlphaFoldDB" id="A0A6I6UN28"/>
<reference evidence="2 3" key="1">
    <citation type="submission" date="2019-06" db="EMBL/GenBank/DDBJ databases">
        <title>An operon consisting of a P-type ATPase gene and a transcriptional regular gene given the different cadmium resistance in Bacillus vietamensis 151-6 and Bacillus marisflavi 151-25.</title>
        <authorList>
            <person name="Yu X."/>
        </authorList>
    </citation>
    <scope>NUCLEOTIDE SEQUENCE [LARGE SCALE GENOMIC DNA]</scope>
    <source>
        <strain evidence="2 3">151-6</strain>
    </source>
</reference>
<proteinExistence type="predicted"/>
<evidence type="ECO:0000256" key="1">
    <source>
        <dbReference type="SAM" id="Phobius"/>
    </source>
</evidence>
<feature type="transmembrane region" description="Helical" evidence="1">
    <location>
        <begin position="64"/>
        <end position="88"/>
    </location>
</feature>
<keyword evidence="1" id="KW-0812">Transmembrane</keyword>
<protein>
    <submittedName>
        <fullName evidence="2">Uncharacterized protein</fullName>
    </submittedName>
</protein>
<feature type="transmembrane region" description="Helical" evidence="1">
    <location>
        <begin position="33"/>
        <end position="52"/>
    </location>
</feature>
<feature type="transmembrane region" description="Helical" evidence="1">
    <location>
        <begin position="10"/>
        <end position="27"/>
    </location>
</feature>
<organism evidence="2 3">
    <name type="scientific">Rossellomorea vietnamensis</name>
    <dbReference type="NCBI Taxonomy" id="218284"/>
    <lineage>
        <taxon>Bacteria</taxon>
        <taxon>Bacillati</taxon>
        <taxon>Bacillota</taxon>
        <taxon>Bacilli</taxon>
        <taxon>Bacillales</taxon>
        <taxon>Bacillaceae</taxon>
        <taxon>Rossellomorea</taxon>
    </lineage>
</organism>
<sequence>MTLSHKRNKWYILILMLISWVFLLLAGKETLKRYLPASLFMSLLVYSENVLAERINWWTISTRLFPRVNGVMPFVIGVFLTGSVWILKFTYQNIYLYVFVNLIVDTFFTYPFYSLFKKLGVWKLTHLKQYKLSLLFFIKSLLMYAFQKYIGEKLYSKIKAPLQ</sequence>
<accession>A0A6I6UN28</accession>
<feature type="transmembrane region" description="Helical" evidence="1">
    <location>
        <begin position="94"/>
        <end position="113"/>
    </location>
</feature>
<gene>
    <name evidence="2" type="ORF">FHE72_02445</name>
</gene>
<evidence type="ECO:0000313" key="3">
    <source>
        <dbReference type="Proteomes" id="UP000465062"/>
    </source>
</evidence>